<feature type="domain" description="DUF4124" evidence="1">
    <location>
        <begin position="101"/>
        <end position="127"/>
    </location>
</feature>
<reference evidence="3" key="1">
    <citation type="submission" date="2023-07" db="EMBL/GenBank/DDBJ databases">
        <title>Shewanella mangrovi sp. nov., an acetaldehyde- degrading bacterium isolated from mangrove sediment.</title>
        <authorList>
            <person name="Liu Y."/>
        </authorList>
    </citation>
    <scope>NUCLEOTIDE SEQUENCE [LARGE SCALE GENOMIC DNA]</scope>
    <source>
        <strain evidence="3">C32</strain>
    </source>
</reference>
<dbReference type="Proteomes" id="UP001201549">
    <property type="component" value="Unassembled WGS sequence"/>
</dbReference>
<accession>A0ABT2FHE7</accession>
<evidence type="ECO:0000313" key="2">
    <source>
        <dbReference type="EMBL" id="MCS4555381.1"/>
    </source>
</evidence>
<name>A0ABT2FHE7_9GAMM</name>
<evidence type="ECO:0000313" key="3">
    <source>
        <dbReference type="Proteomes" id="UP001201549"/>
    </source>
</evidence>
<comment type="caution">
    <text evidence="2">The sequence shown here is derived from an EMBL/GenBank/DDBJ whole genome shotgun (WGS) entry which is preliminary data.</text>
</comment>
<dbReference type="EMBL" id="JAKOGG010000002">
    <property type="protein sequence ID" value="MCS4555381.1"/>
    <property type="molecule type" value="Genomic_DNA"/>
</dbReference>
<sequence>MERRLWRWLLFFACCGVISLLVWQLDNRWFNRSLAGYIARLEVQLQYFCYEQQWQTCAVTLKQAQPIVANAAPASGIDSRLEFHSGICSAAATNVRPQPPQAIYQWTDNNGTVHFADHPASASAQRTQYQSPSYNFDLSIRTLSSGIKPFFKDRLSASLRQIDDIYRTLLPAEALRPVRVNVSLTSSKATYDSFYRRYHSITSPTQGFYSHRDNLAFVWYRNDDQGFATAVHEAVHVMNAAQFGSTPRWFNEGMAEYFENMELDGFNVLIHPIEWQSVRRAPIQLSQLFSATNQDWANNQARLYANSHALIYFLMSDATGKIALKDLFAAIVHFRCQPIDVVHTLNSSYPGGLSQLERDWHRWLKRPTKAVVVS</sequence>
<dbReference type="InterPro" id="IPR025392">
    <property type="entry name" value="DUF4124"/>
</dbReference>
<gene>
    <name evidence="2" type="ORF">L9G74_02920</name>
</gene>
<protein>
    <submittedName>
        <fullName evidence="2">DUF4124 domain-containing protein</fullName>
    </submittedName>
</protein>
<organism evidence="2 3">
    <name type="scientific">Shewanella electrica</name>
    <dbReference type="NCBI Taxonomy" id="515560"/>
    <lineage>
        <taxon>Bacteria</taxon>
        <taxon>Pseudomonadati</taxon>
        <taxon>Pseudomonadota</taxon>
        <taxon>Gammaproteobacteria</taxon>
        <taxon>Alteromonadales</taxon>
        <taxon>Shewanellaceae</taxon>
        <taxon>Shewanella</taxon>
    </lineage>
</organism>
<keyword evidence="3" id="KW-1185">Reference proteome</keyword>
<dbReference type="Gene3D" id="1.10.390.20">
    <property type="match status" value="1"/>
</dbReference>
<dbReference type="RefSeq" id="WP_238894787.1">
    <property type="nucleotide sequence ID" value="NZ_JAKOGG010000002.1"/>
</dbReference>
<proteinExistence type="predicted"/>
<evidence type="ECO:0000259" key="1">
    <source>
        <dbReference type="Pfam" id="PF13511"/>
    </source>
</evidence>
<dbReference type="Pfam" id="PF13511">
    <property type="entry name" value="DUF4124"/>
    <property type="match status" value="1"/>
</dbReference>